<evidence type="ECO:0000256" key="4">
    <source>
        <dbReference type="SAM" id="MobiDB-lite"/>
    </source>
</evidence>
<dbReference type="InterPro" id="IPR028989">
    <property type="entry name" value="RimP_N"/>
</dbReference>
<comment type="similarity">
    <text evidence="3">Belongs to the RimP family.</text>
</comment>
<comment type="function">
    <text evidence="3">Required for maturation of 30S ribosomal subunits.</text>
</comment>
<keyword evidence="7" id="KW-1185">Reference proteome</keyword>
<evidence type="ECO:0000256" key="2">
    <source>
        <dbReference type="ARBA" id="ARBA00022517"/>
    </source>
</evidence>
<dbReference type="PANTHER" id="PTHR33867">
    <property type="entry name" value="RIBOSOME MATURATION FACTOR RIMP"/>
    <property type="match status" value="1"/>
</dbReference>
<organism evidence="6 7">
    <name type="scientific">Cellulosimicrobium arenosum</name>
    <dbReference type="NCBI Taxonomy" id="2708133"/>
    <lineage>
        <taxon>Bacteria</taxon>
        <taxon>Bacillati</taxon>
        <taxon>Actinomycetota</taxon>
        <taxon>Actinomycetes</taxon>
        <taxon>Micrococcales</taxon>
        <taxon>Promicromonosporaceae</taxon>
        <taxon>Cellulosimicrobium</taxon>
    </lineage>
</organism>
<protein>
    <recommendedName>
        <fullName evidence="3">Ribosome maturation factor RimP</fullName>
    </recommendedName>
</protein>
<evidence type="ECO:0000313" key="7">
    <source>
        <dbReference type="Proteomes" id="UP000610846"/>
    </source>
</evidence>
<accession>A0A927G972</accession>
<sequence length="207" mass="21842">MAGQAGDQPSKRGEDTLSASVRRVVRPVVETEGLVLEDVTVSRAGSRSVVRIVVDLPDDVLGSLDLDTVAEVSRPVSAALDDVGALRGAYTLEVSTPGTDRALTQARHFRRARGRVVRLRLVDGGDVEGRLVDVTTPAPGDAERVDLALDVKDARGRVRSCSVPLADVVRGQVQVELRRALDAALPELDGESTGTTAAGRGTDDEEA</sequence>
<comment type="caution">
    <text evidence="6">The sequence shown here is derived from an EMBL/GenBank/DDBJ whole genome shotgun (WGS) entry which is preliminary data.</text>
</comment>
<dbReference type="Proteomes" id="UP000610846">
    <property type="component" value="Unassembled WGS sequence"/>
</dbReference>
<dbReference type="Gene3D" id="3.30.300.70">
    <property type="entry name" value="RimP-like superfamily, N-terminal"/>
    <property type="match status" value="1"/>
</dbReference>
<comment type="subcellular location">
    <subcellularLocation>
        <location evidence="3">Cytoplasm</location>
    </subcellularLocation>
</comment>
<feature type="compositionally biased region" description="Low complexity" evidence="4">
    <location>
        <begin position="191"/>
        <end position="200"/>
    </location>
</feature>
<feature type="domain" description="Ribosome maturation factor RimP N-terminal" evidence="5">
    <location>
        <begin position="25"/>
        <end position="100"/>
    </location>
</feature>
<gene>
    <name evidence="3" type="primary">rimP</name>
    <name evidence="6" type="ORF">IF651_09425</name>
</gene>
<dbReference type="SUPFAM" id="SSF75420">
    <property type="entry name" value="YhbC-like, N-terminal domain"/>
    <property type="match status" value="1"/>
</dbReference>
<dbReference type="GO" id="GO:0000028">
    <property type="term" value="P:ribosomal small subunit assembly"/>
    <property type="evidence" value="ECO:0007669"/>
    <property type="project" value="TreeGrafter"/>
</dbReference>
<dbReference type="GO" id="GO:0005829">
    <property type="term" value="C:cytosol"/>
    <property type="evidence" value="ECO:0007669"/>
    <property type="project" value="TreeGrafter"/>
</dbReference>
<reference evidence="6" key="1">
    <citation type="journal article" date="2018" name="Curr. Microbiol.">
        <title>Cellulosimicrobium arenosum sp. nov., Isolated from Marine Sediment Sand.</title>
        <authorList>
            <person name="Oh M."/>
            <person name="Kim J.H."/>
            <person name="Yoon J.H."/>
            <person name="Schumann P."/>
            <person name="Kim W."/>
        </authorList>
    </citation>
    <scope>NUCLEOTIDE SEQUENCE</scope>
    <source>
        <strain evidence="6">KCTC 49039</strain>
    </source>
</reference>
<dbReference type="PANTHER" id="PTHR33867:SF1">
    <property type="entry name" value="RIBOSOME MATURATION FACTOR RIMP"/>
    <property type="match status" value="1"/>
</dbReference>
<feature type="region of interest" description="Disordered" evidence="4">
    <location>
        <begin position="185"/>
        <end position="207"/>
    </location>
</feature>
<evidence type="ECO:0000256" key="1">
    <source>
        <dbReference type="ARBA" id="ARBA00022490"/>
    </source>
</evidence>
<keyword evidence="2 3" id="KW-0690">Ribosome biogenesis</keyword>
<dbReference type="AlphaFoldDB" id="A0A927G972"/>
<reference evidence="6" key="2">
    <citation type="submission" date="2020-09" db="EMBL/GenBank/DDBJ databases">
        <authorList>
            <person name="Yu Y."/>
        </authorList>
    </citation>
    <scope>NUCLEOTIDE SEQUENCE</scope>
    <source>
        <strain evidence="6">KCTC 49039</strain>
    </source>
</reference>
<name>A0A927G972_9MICO</name>
<dbReference type="HAMAP" id="MF_01077">
    <property type="entry name" value="RimP"/>
    <property type="match status" value="1"/>
</dbReference>
<dbReference type="EMBL" id="JACYHB010000006">
    <property type="protein sequence ID" value="MBD8079271.1"/>
    <property type="molecule type" value="Genomic_DNA"/>
</dbReference>
<proteinExistence type="inferred from homology"/>
<dbReference type="Pfam" id="PF02576">
    <property type="entry name" value="RimP_N"/>
    <property type="match status" value="1"/>
</dbReference>
<keyword evidence="1 3" id="KW-0963">Cytoplasm</keyword>
<dbReference type="InterPro" id="IPR035956">
    <property type="entry name" value="RimP_N_sf"/>
</dbReference>
<evidence type="ECO:0000259" key="5">
    <source>
        <dbReference type="Pfam" id="PF02576"/>
    </source>
</evidence>
<evidence type="ECO:0000256" key="3">
    <source>
        <dbReference type="HAMAP-Rule" id="MF_01077"/>
    </source>
</evidence>
<dbReference type="GO" id="GO:0006412">
    <property type="term" value="P:translation"/>
    <property type="evidence" value="ECO:0007669"/>
    <property type="project" value="TreeGrafter"/>
</dbReference>
<dbReference type="InterPro" id="IPR003728">
    <property type="entry name" value="Ribosome_maturation_RimP"/>
</dbReference>
<evidence type="ECO:0000313" key="6">
    <source>
        <dbReference type="EMBL" id="MBD8079271.1"/>
    </source>
</evidence>